<sequence length="314" mass="33509">MKSTLTGGIPPVTVGTPQVSLWQGKSGSPTLLRGPSFKSLSFLKAKIGLWVPQAQNPPPRIIYLDSWNEALSLCGAISDGVLATIIADSELLSLIQDAHRFLRSNGSIIKDAPLQAYKSALLFAPVASLIRQLFRREEPKWVTIQPTPHADWSPLVQTLTGHTYSITAIAFSPDGQPVASASHDRTVKLWHAGTGELIQTISASRLIRTIEFDIAMSSLLTNAGRISLSIAAPAAALRGSISSAAIAPARQRQERQSYGLDSDGCWIAKGEVGLLRLPHEFQPSSSAVSGSTVAVGCKSGHVLLFKFTNADSPL</sequence>
<feature type="repeat" description="WD" evidence="3">
    <location>
        <begin position="159"/>
        <end position="200"/>
    </location>
</feature>
<dbReference type="PANTHER" id="PTHR19848">
    <property type="entry name" value="WD40 REPEAT PROTEIN"/>
    <property type="match status" value="1"/>
</dbReference>
<dbReference type="Gene3D" id="2.130.10.10">
    <property type="entry name" value="YVTN repeat-like/Quinoprotein amine dehydrogenase"/>
    <property type="match status" value="1"/>
</dbReference>
<reference evidence="5" key="4">
    <citation type="journal article" date="2015" name="G3 (Bethesda)">
        <title>Genome sequences of three phytopathogenic species of the Magnaporthaceae family of fungi.</title>
        <authorList>
            <person name="Okagaki L.H."/>
            <person name="Nunes C.C."/>
            <person name="Sailsbery J."/>
            <person name="Clay B."/>
            <person name="Brown D."/>
            <person name="John T."/>
            <person name="Oh Y."/>
            <person name="Young N."/>
            <person name="Fitzgerald M."/>
            <person name="Haas B.J."/>
            <person name="Zeng Q."/>
            <person name="Young S."/>
            <person name="Adiconis X."/>
            <person name="Fan L."/>
            <person name="Levin J.Z."/>
            <person name="Mitchell T.K."/>
            <person name="Okubara P.A."/>
            <person name="Farman M.L."/>
            <person name="Kohn L.M."/>
            <person name="Birren B."/>
            <person name="Ma L.-J."/>
            <person name="Dean R.A."/>
        </authorList>
    </citation>
    <scope>NUCLEOTIDE SEQUENCE</scope>
    <source>
        <strain evidence="5">R3-111a-1</strain>
    </source>
</reference>
<evidence type="ECO:0000256" key="1">
    <source>
        <dbReference type="ARBA" id="ARBA00022574"/>
    </source>
</evidence>
<reference evidence="5" key="5">
    <citation type="submission" date="2018-04" db="UniProtKB">
        <authorList>
            <consortium name="EnsemblFungi"/>
        </authorList>
    </citation>
    <scope>IDENTIFICATION</scope>
    <source>
        <strain evidence="5">R3-111a-1</strain>
    </source>
</reference>
<dbReference type="PANTHER" id="PTHR19848:SF8">
    <property type="entry name" value="F-BOX AND WD REPEAT DOMAIN CONTAINING 7"/>
    <property type="match status" value="1"/>
</dbReference>
<keyword evidence="2" id="KW-0677">Repeat</keyword>
<dbReference type="EnsemblFungi" id="EJT76920">
    <property type="protein sequence ID" value="EJT76920"/>
    <property type="gene ID" value="GGTG_06834"/>
</dbReference>
<organism evidence="4">
    <name type="scientific">Gaeumannomyces tritici (strain R3-111a-1)</name>
    <name type="common">Wheat and barley take-all root rot fungus</name>
    <name type="synonym">Gaeumannomyces graminis var. tritici</name>
    <dbReference type="NCBI Taxonomy" id="644352"/>
    <lineage>
        <taxon>Eukaryota</taxon>
        <taxon>Fungi</taxon>
        <taxon>Dikarya</taxon>
        <taxon>Ascomycota</taxon>
        <taxon>Pezizomycotina</taxon>
        <taxon>Sordariomycetes</taxon>
        <taxon>Sordariomycetidae</taxon>
        <taxon>Magnaporthales</taxon>
        <taxon>Magnaporthaceae</taxon>
        <taxon>Gaeumannomyces</taxon>
    </lineage>
</organism>
<evidence type="ECO:0000313" key="6">
    <source>
        <dbReference type="Proteomes" id="UP000006039"/>
    </source>
</evidence>
<protein>
    <submittedName>
        <fullName evidence="4 5">Uncharacterized protein</fullName>
    </submittedName>
</protein>
<dbReference type="SMART" id="SM00320">
    <property type="entry name" value="WD40"/>
    <property type="match status" value="1"/>
</dbReference>
<evidence type="ECO:0000256" key="2">
    <source>
        <dbReference type="ARBA" id="ARBA00022737"/>
    </source>
</evidence>
<dbReference type="AlphaFoldDB" id="J3NZY7"/>
<dbReference type="InterPro" id="IPR036322">
    <property type="entry name" value="WD40_repeat_dom_sf"/>
</dbReference>
<dbReference type="RefSeq" id="XP_009222920.1">
    <property type="nucleotide sequence ID" value="XM_009224656.1"/>
</dbReference>
<reference evidence="4" key="2">
    <citation type="submission" date="2010-07" db="EMBL/GenBank/DDBJ databases">
        <authorList>
            <consortium name="The Broad Institute Genome Sequencing Platform"/>
            <consortium name="Broad Institute Genome Sequencing Center for Infectious Disease"/>
            <person name="Ma L.-J."/>
            <person name="Dead R."/>
            <person name="Young S."/>
            <person name="Zeng Q."/>
            <person name="Koehrsen M."/>
            <person name="Alvarado L."/>
            <person name="Berlin A."/>
            <person name="Chapman S.B."/>
            <person name="Chen Z."/>
            <person name="Freedman E."/>
            <person name="Gellesch M."/>
            <person name="Goldberg J."/>
            <person name="Griggs A."/>
            <person name="Gujja S."/>
            <person name="Heilman E.R."/>
            <person name="Heiman D."/>
            <person name="Hepburn T."/>
            <person name="Howarth C."/>
            <person name="Jen D."/>
            <person name="Larson L."/>
            <person name="Mehta T."/>
            <person name="Neiman D."/>
            <person name="Pearson M."/>
            <person name="Roberts A."/>
            <person name="Saif S."/>
            <person name="Shea T."/>
            <person name="Shenoy N."/>
            <person name="Sisk P."/>
            <person name="Stolte C."/>
            <person name="Sykes S."/>
            <person name="Walk T."/>
            <person name="White J."/>
            <person name="Yandava C."/>
            <person name="Haas B."/>
            <person name="Nusbaum C."/>
            <person name="Birren B."/>
        </authorList>
    </citation>
    <scope>NUCLEOTIDE SEQUENCE</scope>
    <source>
        <strain evidence="4">R3-111a-1</strain>
    </source>
</reference>
<evidence type="ECO:0000256" key="3">
    <source>
        <dbReference type="PROSITE-ProRule" id="PRU00221"/>
    </source>
</evidence>
<keyword evidence="6" id="KW-1185">Reference proteome</keyword>
<dbReference type="PROSITE" id="PS50082">
    <property type="entry name" value="WD_REPEATS_2"/>
    <property type="match status" value="1"/>
</dbReference>
<dbReference type="Pfam" id="PF00400">
    <property type="entry name" value="WD40"/>
    <property type="match status" value="1"/>
</dbReference>
<gene>
    <name evidence="5" type="primary">20347292</name>
    <name evidence="4" type="ORF">GGTG_06834</name>
</gene>
<dbReference type="HOGENOM" id="CLU_885796_0_0_1"/>
<dbReference type="InterPro" id="IPR001680">
    <property type="entry name" value="WD40_rpt"/>
</dbReference>
<dbReference type="PROSITE" id="PS50294">
    <property type="entry name" value="WD_REPEATS_REGION"/>
    <property type="match status" value="1"/>
</dbReference>
<dbReference type="OrthoDB" id="5240432at2759"/>
<dbReference type="VEuPathDB" id="FungiDB:GGTG_06834"/>
<reference evidence="4" key="3">
    <citation type="submission" date="2010-09" db="EMBL/GenBank/DDBJ databases">
        <title>Annotation of Gaeumannomyces graminis var. tritici R3-111a-1.</title>
        <authorList>
            <consortium name="The Broad Institute Genome Sequencing Platform"/>
            <person name="Ma L.-J."/>
            <person name="Dead R."/>
            <person name="Young S.K."/>
            <person name="Zeng Q."/>
            <person name="Gargeya S."/>
            <person name="Fitzgerald M."/>
            <person name="Haas B."/>
            <person name="Abouelleil A."/>
            <person name="Alvarado L."/>
            <person name="Arachchi H.M."/>
            <person name="Berlin A."/>
            <person name="Brown A."/>
            <person name="Chapman S.B."/>
            <person name="Chen Z."/>
            <person name="Dunbar C."/>
            <person name="Freedman E."/>
            <person name="Gearin G."/>
            <person name="Gellesch M."/>
            <person name="Goldberg J."/>
            <person name="Griggs A."/>
            <person name="Gujja S."/>
            <person name="Heiman D."/>
            <person name="Howarth C."/>
            <person name="Larson L."/>
            <person name="Lui A."/>
            <person name="MacDonald P.J.P."/>
            <person name="Mehta T."/>
            <person name="Montmayeur A."/>
            <person name="Murphy C."/>
            <person name="Neiman D."/>
            <person name="Pearson M."/>
            <person name="Priest M."/>
            <person name="Roberts A."/>
            <person name="Saif S."/>
            <person name="Shea T."/>
            <person name="Shenoy N."/>
            <person name="Sisk P."/>
            <person name="Stolte C."/>
            <person name="Sykes S."/>
            <person name="Yandava C."/>
            <person name="Wortman J."/>
            <person name="Nusbaum C."/>
            <person name="Birren B."/>
        </authorList>
    </citation>
    <scope>NUCLEOTIDE SEQUENCE</scope>
    <source>
        <strain evidence="4">R3-111a-1</strain>
    </source>
</reference>
<dbReference type="InterPro" id="IPR015943">
    <property type="entry name" value="WD40/YVTN_repeat-like_dom_sf"/>
</dbReference>
<reference evidence="6" key="1">
    <citation type="submission" date="2010-07" db="EMBL/GenBank/DDBJ databases">
        <title>The genome sequence of Gaeumannomyces graminis var. tritici strain R3-111a-1.</title>
        <authorList>
            <consortium name="The Broad Institute Genome Sequencing Platform"/>
            <person name="Ma L.-J."/>
            <person name="Dead R."/>
            <person name="Young S."/>
            <person name="Zeng Q."/>
            <person name="Koehrsen M."/>
            <person name="Alvarado L."/>
            <person name="Berlin A."/>
            <person name="Chapman S.B."/>
            <person name="Chen Z."/>
            <person name="Freedman E."/>
            <person name="Gellesch M."/>
            <person name="Goldberg J."/>
            <person name="Griggs A."/>
            <person name="Gujja S."/>
            <person name="Heilman E.R."/>
            <person name="Heiman D."/>
            <person name="Hepburn T."/>
            <person name="Howarth C."/>
            <person name="Jen D."/>
            <person name="Larson L."/>
            <person name="Mehta T."/>
            <person name="Neiman D."/>
            <person name="Pearson M."/>
            <person name="Roberts A."/>
            <person name="Saif S."/>
            <person name="Shea T."/>
            <person name="Shenoy N."/>
            <person name="Sisk P."/>
            <person name="Stolte C."/>
            <person name="Sykes S."/>
            <person name="Walk T."/>
            <person name="White J."/>
            <person name="Yandava C."/>
            <person name="Haas B."/>
            <person name="Nusbaum C."/>
            <person name="Birren B."/>
        </authorList>
    </citation>
    <scope>NUCLEOTIDE SEQUENCE [LARGE SCALE GENOMIC DNA]</scope>
    <source>
        <strain evidence="6">R3-111a-1</strain>
    </source>
</reference>
<dbReference type="GeneID" id="20347292"/>
<proteinExistence type="predicted"/>
<dbReference type="SUPFAM" id="SSF50978">
    <property type="entry name" value="WD40 repeat-like"/>
    <property type="match status" value="1"/>
</dbReference>
<accession>J3NZY7</accession>
<name>J3NZY7_GAET3</name>
<dbReference type="eggNOG" id="KOG0266">
    <property type="taxonomic scope" value="Eukaryota"/>
</dbReference>
<dbReference type="STRING" id="644352.J3NZY7"/>
<dbReference type="Proteomes" id="UP000006039">
    <property type="component" value="Unassembled WGS sequence"/>
</dbReference>
<evidence type="ECO:0000313" key="5">
    <source>
        <dbReference type="EnsemblFungi" id="EJT76920"/>
    </source>
</evidence>
<evidence type="ECO:0000313" key="4">
    <source>
        <dbReference type="EMBL" id="EJT76920.1"/>
    </source>
</evidence>
<dbReference type="EMBL" id="GL385397">
    <property type="protein sequence ID" value="EJT76920.1"/>
    <property type="molecule type" value="Genomic_DNA"/>
</dbReference>
<keyword evidence="1 3" id="KW-0853">WD repeat</keyword>